<evidence type="ECO:0000313" key="2">
    <source>
        <dbReference type="EMBL" id="CAD7574890.1"/>
    </source>
</evidence>
<gene>
    <name evidence="2" type="ORF">TCMB3V08_LOCUS7494</name>
</gene>
<proteinExistence type="predicted"/>
<organism evidence="2">
    <name type="scientific">Timema californicum</name>
    <name type="common">California timema</name>
    <name type="synonym">Walking stick</name>
    <dbReference type="NCBI Taxonomy" id="61474"/>
    <lineage>
        <taxon>Eukaryota</taxon>
        <taxon>Metazoa</taxon>
        <taxon>Ecdysozoa</taxon>
        <taxon>Arthropoda</taxon>
        <taxon>Hexapoda</taxon>
        <taxon>Insecta</taxon>
        <taxon>Pterygota</taxon>
        <taxon>Neoptera</taxon>
        <taxon>Polyneoptera</taxon>
        <taxon>Phasmatodea</taxon>
        <taxon>Timematodea</taxon>
        <taxon>Timematoidea</taxon>
        <taxon>Timematidae</taxon>
        <taxon>Timema</taxon>
    </lineage>
</organism>
<dbReference type="EMBL" id="OE182723">
    <property type="protein sequence ID" value="CAD7574890.1"/>
    <property type="molecule type" value="Genomic_DNA"/>
</dbReference>
<evidence type="ECO:0000256" key="1">
    <source>
        <dbReference type="SAM" id="Coils"/>
    </source>
</evidence>
<dbReference type="AlphaFoldDB" id="A0A7R9J8X0"/>
<reference evidence="2" key="1">
    <citation type="submission" date="2020-11" db="EMBL/GenBank/DDBJ databases">
        <authorList>
            <person name="Tran Van P."/>
        </authorList>
    </citation>
    <scope>NUCLEOTIDE SEQUENCE</scope>
</reference>
<accession>A0A7R9J8X0</accession>
<feature type="coiled-coil region" evidence="1">
    <location>
        <begin position="127"/>
        <end position="157"/>
    </location>
</feature>
<keyword evidence="1" id="KW-0175">Coiled coil</keyword>
<name>A0A7R9J8X0_TIMCA</name>
<protein>
    <submittedName>
        <fullName evidence="2">(California timema) hypothetical protein</fullName>
    </submittedName>
</protein>
<sequence>MNIPWLRRWRVKRTNKQELGNNISKNGYGLLHPIIGNKLADLSLCYPMEILMLSEDSHEQTILLTIGPVPQRHPSEACSLSKMVLNITTISATQYHSLRISSRKDVGPINCNWLDSKNRRELRLNGRKQEKEDKEKIKNQSEEYQAYRKVLEKKSQETKEAMLKENLLKSKNQKLKKKFNLTNTFDNDSDFMPESDSDITSDYDSALDLMTPAVYNISDSDDDDMDDEEYRKIKESYANQNPFVTTPYGHPGFITQKVGKGIVIDVPHCSVGPCIFPPHLHRLRQPSSLLPGLPHNPCSLSRP</sequence>